<sequence>MTPLGAVMTTAPVEVERPEAEEVPQADVPWVTIVWNDPVNLMSYVTYVFQAYFAYPKTKAEKLMLDVHEKGKAVVSSGTREEMERDVEAMHSYGLWATLQKAGDRV</sequence>
<evidence type="ECO:0000313" key="3">
    <source>
        <dbReference type="EMBL" id="PZF79168.1"/>
    </source>
</evidence>
<dbReference type="InterPro" id="IPR003769">
    <property type="entry name" value="ClpS_core"/>
</dbReference>
<comment type="subunit">
    <text evidence="1">Binds to the N-terminal domain of the chaperone ClpA.</text>
</comment>
<comment type="function">
    <text evidence="1">Involved in the modulation of the specificity of the ClpAP-mediated ATP-dependent protein degradation.</text>
</comment>
<comment type="caution">
    <text evidence="3">The sequence shown here is derived from an EMBL/GenBank/DDBJ whole genome shotgun (WGS) entry which is preliminary data.</text>
</comment>
<keyword evidence="3" id="KW-0378">Hydrolase</keyword>
<evidence type="ECO:0000313" key="4">
    <source>
        <dbReference type="Proteomes" id="UP000248764"/>
    </source>
</evidence>
<comment type="similarity">
    <text evidence="1">Belongs to the ClpS family.</text>
</comment>
<dbReference type="SUPFAM" id="SSF54736">
    <property type="entry name" value="ClpS-like"/>
    <property type="match status" value="1"/>
</dbReference>
<organism evidence="3 4">
    <name type="scientific">Jiangella anatolica</name>
    <dbReference type="NCBI Taxonomy" id="2670374"/>
    <lineage>
        <taxon>Bacteria</taxon>
        <taxon>Bacillati</taxon>
        <taxon>Actinomycetota</taxon>
        <taxon>Actinomycetes</taxon>
        <taxon>Jiangellales</taxon>
        <taxon>Jiangellaceae</taxon>
        <taxon>Jiangella</taxon>
    </lineage>
</organism>
<dbReference type="GO" id="GO:0006508">
    <property type="term" value="P:proteolysis"/>
    <property type="evidence" value="ECO:0007669"/>
    <property type="project" value="UniProtKB-UniRule"/>
</dbReference>
<evidence type="ECO:0000259" key="2">
    <source>
        <dbReference type="Pfam" id="PF02617"/>
    </source>
</evidence>
<protein>
    <recommendedName>
        <fullName evidence="1">ATP-dependent Clp protease adapter protein ClpS</fullName>
    </recommendedName>
</protein>
<dbReference type="GO" id="GO:0008233">
    <property type="term" value="F:peptidase activity"/>
    <property type="evidence" value="ECO:0007669"/>
    <property type="project" value="UniProtKB-KW"/>
</dbReference>
<dbReference type="Pfam" id="PF02617">
    <property type="entry name" value="ClpS"/>
    <property type="match status" value="1"/>
</dbReference>
<accession>A0A2W2BFZ9</accession>
<evidence type="ECO:0000256" key="1">
    <source>
        <dbReference type="HAMAP-Rule" id="MF_00302"/>
    </source>
</evidence>
<gene>
    <name evidence="1" type="primary">clpS</name>
    <name evidence="3" type="ORF">C1I92_32560</name>
</gene>
<dbReference type="EMBL" id="POTW01000170">
    <property type="protein sequence ID" value="PZF79168.1"/>
    <property type="molecule type" value="Genomic_DNA"/>
</dbReference>
<name>A0A2W2BFZ9_9ACTN</name>
<keyword evidence="3" id="KW-0645">Protease</keyword>
<dbReference type="Proteomes" id="UP000248764">
    <property type="component" value="Unassembled WGS sequence"/>
</dbReference>
<feature type="domain" description="Adaptor protein ClpS core" evidence="2">
    <location>
        <begin position="29"/>
        <end position="98"/>
    </location>
</feature>
<dbReference type="InterPro" id="IPR022935">
    <property type="entry name" value="ClpS"/>
</dbReference>
<dbReference type="Gene3D" id="3.30.1390.10">
    <property type="match status" value="1"/>
</dbReference>
<keyword evidence="4" id="KW-1185">Reference proteome</keyword>
<reference evidence="3 4" key="1">
    <citation type="submission" date="2018-01" db="EMBL/GenBank/DDBJ databases">
        <title>Draft genome sequence of Jiangella sp. GTF31.</title>
        <authorList>
            <person name="Sahin N."/>
            <person name="Ay H."/>
            <person name="Saygin H."/>
        </authorList>
    </citation>
    <scope>NUCLEOTIDE SEQUENCE [LARGE SCALE GENOMIC DNA]</scope>
    <source>
        <strain evidence="3 4">GTF31</strain>
    </source>
</reference>
<dbReference type="NCBIfam" id="NF000668">
    <property type="entry name" value="PRK00033.1-1"/>
    <property type="match status" value="1"/>
</dbReference>
<dbReference type="AlphaFoldDB" id="A0A2W2BFZ9"/>
<dbReference type="InterPro" id="IPR014719">
    <property type="entry name" value="Ribosomal_bL12_C/ClpS-like"/>
</dbReference>
<proteinExistence type="inferred from homology"/>
<dbReference type="HAMAP" id="MF_00302">
    <property type="entry name" value="ClpS"/>
    <property type="match status" value="1"/>
</dbReference>
<dbReference type="GO" id="GO:0030163">
    <property type="term" value="P:protein catabolic process"/>
    <property type="evidence" value="ECO:0007669"/>
    <property type="project" value="InterPro"/>
</dbReference>